<sequence>MKHQLTSRDERGPARDGGVLWQGDDPALAAPQPGEERAKVWTNGEETYVAHSLDELILFMREELGCTPDESEPEDWEEQTGQITFVFDKADLPDELHEAAALMEYDEHGDRVEVTMSAEDWVSWLGAAPALLGSSYL</sequence>
<dbReference type="Proteomes" id="UP000309215">
    <property type="component" value="Unassembled WGS sequence"/>
</dbReference>
<name>A0A4U1J087_9BACT</name>
<comment type="caution">
    <text evidence="2">The sequence shown here is derived from an EMBL/GenBank/DDBJ whole genome shotgun (WGS) entry which is preliminary data.</text>
</comment>
<evidence type="ECO:0000313" key="3">
    <source>
        <dbReference type="Proteomes" id="UP000309215"/>
    </source>
</evidence>
<evidence type="ECO:0000313" key="2">
    <source>
        <dbReference type="EMBL" id="TKD00419.1"/>
    </source>
</evidence>
<dbReference type="EMBL" id="SSMQ01000047">
    <property type="protein sequence ID" value="TKD00419.1"/>
    <property type="molecule type" value="Genomic_DNA"/>
</dbReference>
<dbReference type="AlphaFoldDB" id="A0A4U1J087"/>
<reference evidence="2 3" key="1">
    <citation type="submission" date="2019-04" db="EMBL/GenBank/DDBJ databases">
        <authorList>
            <person name="Li Y."/>
            <person name="Wang J."/>
        </authorList>
    </citation>
    <scope>NUCLEOTIDE SEQUENCE [LARGE SCALE GENOMIC DNA]</scope>
    <source>
        <strain evidence="2 3">DSM 14668</strain>
    </source>
</reference>
<keyword evidence="3" id="KW-1185">Reference proteome</keyword>
<accession>A0A4U1J087</accession>
<dbReference type="RefSeq" id="WP_136933346.1">
    <property type="nucleotide sequence ID" value="NZ_SSMQ01000047.1"/>
</dbReference>
<evidence type="ECO:0000256" key="1">
    <source>
        <dbReference type="SAM" id="MobiDB-lite"/>
    </source>
</evidence>
<gene>
    <name evidence="2" type="ORF">E8A74_34560</name>
</gene>
<feature type="region of interest" description="Disordered" evidence="1">
    <location>
        <begin position="1"/>
        <end position="35"/>
    </location>
</feature>
<organism evidence="2 3">
    <name type="scientific">Polyangium fumosum</name>
    <dbReference type="NCBI Taxonomy" id="889272"/>
    <lineage>
        <taxon>Bacteria</taxon>
        <taxon>Pseudomonadati</taxon>
        <taxon>Myxococcota</taxon>
        <taxon>Polyangia</taxon>
        <taxon>Polyangiales</taxon>
        <taxon>Polyangiaceae</taxon>
        <taxon>Polyangium</taxon>
    </lineage>
</organism>
<feature type="compositionally biased region" description="Basic and acidic residues" evidence="1">
    <location>
        <begin position="1"/>
        <end position="14"/>
    </location>
</feature>
<proteinExistence type="predicted"/>
<protein>
    <submittedName>
        <fullName evidence="2">Uncharacterized protein</fullName>
    </submittedName>
</protein>